<dbReference type="AlphaFoldDB" id="A0A3D8J532"/>
<feature type="domain" description="TonB C-terminal" evidence="6">
    <location>
        <begin position="157"/>
        <end position="246"/>
    </location>
</feature>
<keyword evidence="3" id="KW-1133">Transmembrane helix</keyword>
<keyword evidence="8" id="KW-1185">Reference proteome</keyword>
<dbReference type="Pfam" id="PF03544">
    <property type="entry name" value="TonB_C"/>
    <property type="match status" value="1"/>
</dbReference>
<proteinExistence type="predicted"/>
<name>A0A3D8J532_9HELI</name>
<dbReference type="InterPro" id="IPR037682">
    <property type="entry name" value="TonB_C"/>
</dbReference>
<evidence type="ECO:0000256" key="3">
    <source>
        <dbReference type="ARBA" id="ARBA00022989"/>
    </source>
</evidence>
<dbReference type="GO" id="GO:0016020">
    <property type="term" value="C:membrane"/>
    <property type="evidence" value="ECO:0007669"/>
    <property type="project" value="UniProtKB-SubCell"/>
</dbReference>
<sequence>MKASFKTLSEIPQESLSSLTKPQPLLKSKATPPPTPPTQKPKKIEKQQTSKEIIKEEKINKEQETPRESPREISQATPQETPQELQEAQTLEQSLQNLDLSQEPPSQENAQEQTPPLPYKQTLAYQFADTYTKKNISEIYGAEFGELGKEEQEFIINNLSYIGRITQSYLRYPANAGMLKQSGMNVVEFYLHPNGDISDLKIIKPSGFILLDRNSTKTIEIAYKDYPHPKVKTLIRFYISYIMKPY</sequence>
<keyword evidence="4" id="KW-0472">Membrane</keyword>
<comment type="caution">
    <text evidence="7">The sequence shown here is derived from an EMBL/GenBank/DDBJ whole genome shotgun (WGS) entry which is preliminary data.</text>
</comment>
<dbReference type="NCBIfam" id="TIGR01352">
    <property type="entry name" value="tonB_Cterm"/>
    <property type="match status" value="1"/>
</dbReference>
<dbReference type="Gene3D" id="3.30.1150.10">
    <property type="match status" value="1"/>
</dbReference>
<dbReference type="SUPFAM" id="SSF74653">
    <property type="entry name" value="TolA/TonB C-terminal domain"/>
    <property type="match status" value="1"/>
</dbReference>
<gene>
    <name evidence="7" type="ORF">CQA58_00215</name>
</gene>
<evidence type="ECO:0000313" key="8">
    <source>
        <dbReference type="Proteomes" id="UP000257045"/>
    </source>
</evidence>
<feature type="compositionally biased region" description="Polar residues" evidence="5">
    <location>
        <begin position="1"/>
        <end position="21"/>
    </location>
</feature>
<organism evidence="7 8">
    <name type="scientific">Helicobacter brantae</name>
    <dbReference type="NCBI Taxonomy" id="375927"/>
    <lineage>
        <taxon>Bacteria</taxon>
        <taxon>Pseudomonadati</taxon>
        <taxon>Campylobacterota</taxon>
        <taxon>Epsilonproteobacteria</taxon>
        <taxon>Campylobacterales</taxon>
        <taxon>Helicobacteraceae</taxon>
        <taxon>Helicobacter</taxon>
    </lineage>
</organism>
<accession>A0A3D8J532</accession>
<feature type="compositionally biased region" description="Basic and acidic residues" evidence="5">
    <location>
        <begin position="42"/>
        <end position="71"/>
    </location>
</feature>
<evidence type="ECO:0000313" key="7">
    <source>
        <dbReference type="EMBL" id="RDU72255.1"/>
    </source>
</evidence>
<dbReference type="InterPro" id="IPR006260">
    <property type="entry name" value="TonB/TolA_C"/>
</dbReference>
<evidence type="ECO:0000256" key="5">
    <source>
        <dbReference type="SAM" id="MobiDB-lite"/>
    </source>
</evidence>
<reference evidence="7 8" key="1">
    <citation type="submission" date="2018-04" db="EMBL/GenBank/DDBJ databases">
        <title>Novel Campyloabacter and Helicobacter Species and Strains.</title>
        <authorList>
            <person name="Mannion A.J."/>
            <person name="Shen Z."/>
            <person name="Fox J.G."/>
        </authorList>
    </citation>
    <scope>NUCLEOTIDE SEQUENCE [LARGE SCALE GENOMIC DNA]</scope>
    <source>
        <strain evidence="7 8">MIT 04-9366</strain>
    </source>
</reference>
<dbReference type="OrthoDB" id="5349195at2"/>
<evidence type="ECO:0000259" key="6">
    <source>
        <dbReference type="PROSITE" id="PS52015"/>
    </source>
</evidence>
<dbReference type="GO" id="GO:0055085">
    <property type="term" value="P:transmembrane transport"/>
    <property type="evidence" value="ECO:0007669"/>
    <property type="project" value="InterPro"/>
</dbReference>
<keyword evidence="2" id="KW-0812">Transmembrane</keyword>
<dbReference type="PROSITE" id="PS52015">
    <property type="entry name" value="TONB_CTD"/>
    <property type="match status" value="1"/>
</dbReference>
<dbReference type="EMBL" id="NXLV01000001">
    <property type="protein sequence ID" value="RDU72255.1"/>
    <property type="molecule type" value="Genomic_DNA"/>
</dbReference>
<evidence type="ECO:0000256" key="2">
    <source>
        <dbReference type="ARBA" id="ARBA00022692"/>
    </source>
</evidence>
<dbReference type="Proteomes" id="UP000257045">
    <property type="component" value="Unassembled WGS sequence"/>
</dbReference>
<evidence type="ECO:0000256" key="4">
    <source>
        <dbReference type="ARBA" id="ARBA00023136"/>
    </source>
</evidence>
<protein>
    <submittedName>
        <fullName evidence="7">Siderophore-mediated iron transporter</fullName>
    </submittedName>
</protein>
<evidence type="ECO:0000256" key="1">
    <source>
        <dbReference type="ARBA" id="ARBA00004167"/>
    </source>
</evidence>
<feature type="region of interest" description="Disordered" evidence="5">
    <location>
        <begin position="1"/>
        <end position="89"/>
    </location>
</feature>
<comment type="subcellular location">
    <subcellularLocation>
        <location evidence="1">Membrane</location>
        <topology evidence="1">Single-pass membrane protein</topology>
    </subcellularLocation>
</comment>
<feature type="compositionally biased region" description="Polar residues" evidence="5">
    <location>
        <begin position="72"/>
        <end position="89"/>
    </location>
</feature>